<organism evidence="1 2">
    <name type="scientific">Iris pallida</name>
    <name type="common">Sweet iris</name>
    <dbReference type="NCBI Taxonomy" id="29817"/>
    <lineage>
        <taxon>Eukaryota</taxon>
        <taxon>Viridiplantae</taxon>
        <taxon>Streptophyta</taxon>
        <taxon>Embryophyta</taxon>
        <taxon>Tracheophyta</taxon>
        <taxon>Spermatophyta</taxon>
        <taxon>Magnoliopsida</taxon>
        <taxon>Liliopsida</taxon>
        <taxon>Asparagales</taxon>
        <taxon>Iridaceae</taxon>
        <taxon>Iridoideae</taxon>
        <taxon>Irideae</taxon>
        <taxon>Iris</taxon>
    </lineage>
</organism>
<dbReference type="EMBL" id="JANAVB010008794">
    <property type="protein sequence ID" value="KAJ6841331.1"/>
    <property type="molecule type" value="Genomic_DNA"/>
</dbReference>
<dbReference type="Proteomes" id="UP001140949">
    <property type="component" value="Unassembled WGS sequence"/>
</dbReference>
<gene>
    <name evidence="1" type="ORF">M6B38_306910</name>
</gene>
<reference evidence="1" key="2">
    <citation type="submission" date="2023-04" db="EMBL/GenBank/DDBJ databases">
        <authorList>
            <person name="Bruccoleri R.E."/>
            <person name="Oakeley E.J."/>
            <person name="Faust A.-M."/>
            <person name="Dessus-Babus S."/>
            <person name="Altorfer M."/>
            <person name="Burckhardt D."/>
            <person name="Oertli M."/>
            <person name="Naumann U."/>
            <person name="Petersen F."/>
            <person name="Wong J."/>
        </authorList>
    </citation>
    <scope>NUCLEOTIDE SEQUENCE</scope>
    <source>
        <strain evidence="1">GSM-AAB239-AS_SAM_17_03QT</strain>
        <tissue evidence="1">Leaf</tissue>
    </source>
</reference>
<keyword evidence="2" id="KW-1185">Reference proteome</keyword>
<name>A0AAX6HL16_IRIPA</name>
<protein>
    <submittedName>
        <fullName evidence="1">Uncharacterized protein</fullName>
    </submittedName>
</protein>
<sequence>MATRLSPEALVTLSSCSSPSLQRLVMTIGGGSRLSVGRRETMWTVEREDVEEECGERMDDVDTVLSVCKYL</sequence>
<dbReference type="AlphaFoldDB" id="A0AAX6HL16"/>
<reference evidence="1" key="1">
    <citation type="journal article" date="2023" name="GigaByte">
        <title>Genome assembly of the bearded iris, Iris pallida Lam.</title>
        <authorList>
            <person name="Bruccoleri R.E."/>
            <person name="Oakeley E.J."/>
            <person name="Faust A.M.E."/>
            <person name="Altorfer M."/>
            <person name="Dessus-Babus S."/>
            <person name="Burckhardt D."/>
            <person name="Oertli M."/>
            <person name="Naumann U."/>
            <person name="Petersen F."/>
            <person name="Wong J."/>
        </authorList>
    </citation>
    <scope>NUCLEOTIDE SEQUENCE</scope>
    <source>
        <strain evidence="1">GSM-AAB239-AS_SAM_17_03QT</strain>
    </source>
</reference>
<proteinExistence type="predicted"/>
<evidence type="ECO:0000313" key="1">
    <source>
        <dbReference type="EMBL" id="KAJ6841331.1"/>
    </source>
</evidence>
<evidence type="ECO:0000313" key="2">
    <source>
        <dbReference type="Proteomes" id="UP001140949"/>
    </source>
</evidence>
<comment type="caution">
    <text evidence="1">The sequence shown here is derived from an EMBL/GenBank/DDBJ whole genome shotgun (WGS) entry which is preliminary data.</text>
</comment>
<accession>A0AAX6HL16</accession>